<evidence type="ECO:0000256" key="1">
    <source>
        <dbReference type="SAM" id="Coils"/>
    </source>
</evidence>
<evidence type="ECO:0000313" key="4">
    <source>
        <dbReference type="Proteomes" id="UP000774617"/>
    </source>
</evidence>
<evidence type="ECO:0000256" key="2">
    <source>
        <dbReference type="SAM" id="SignalP"/>
    </source>
</evidence>
<feature type="signal peptide" evidence="2">
    <location>
        <begin position="1"/>
        <end position="18"/>
    </location>
</feature>
<gene>
    <name evidence="3" type="ORF">B0J12DRAFT_586945</name>
</gene>
<feature type="chain" id="PRO_5046260755" description="FluG domain-containing protein" evidence="2">
    <location>
        <begin position="19"/>
        <end position="536"/>
    </location>
</feature>
<reference evidence="3 4" key="1">
    <citation type="journal article" date="2021" name="Nat. Commun.">
        <title>Genetic determinants of endophytism in the Arabidopsis root mycobiome.</title>
        <authorList>
            <person name="Mesny F."/>
            <person name="Miyauchi S."/>
            <person name="Thiergart T."/>
            <person name="Pickel B."/>
            <person name="Atanasova L."/>
            <person name="Karlsson M."/>
            <person name="Huettel B."/>
            <person name="Barry K.W."/>
            <person name="Haridas S."/>
            <person name="Chen C."/>
            <person name="Bauer D."/>
            <person name="Andreopoulos W."/>
            <person name="Pangilinan J."/>
            <person name="LaButti K."/>
            <person name="Riley R."/>
            <person name="Lipzen A."/>
            <person name="Clum A."/>
            <person name="Drula E."/>
            <person name="Henrissat B."/>
            <person name="Kohler A."/>
            <person name="Grigoriev I.V."/>
            <person name="Martin F.M."/>
            <person name="Hacquard S."/>
        </authorList>
    </citation>
    <scope>NUCLEOTIDE SEQUENCE [LARGE SCALE GENOMIC DNA]</scope>
    <source>
        <strain evidence="3 4">MPI-SDFR-AT-0080</strain>
    </source>
</reference>
<evidence type="ECO:0008006" key="5">
    <source>
        <dbReference type="Google" id="ProtNLM"/>
    </source>
</evidence>
<dbReference type="PANTHER" id="PTHR37535">
    <property type="entry name" value="FLUG DOMAIN PROTEIN"/>
    <property type="match status" value="1"/>
</dbReference>
<proteinExistence type="predicted"/>
<sequence>KLAFLLLLSAYTATRPGALVYNATDRKKQREHYIGWENDSEEDERADYTAEEVKTLCYEDVTLLLLPNPQADRDILVMEVTLKYTKGWKKKPKPKTYILTEVNDLVFDPVVLMLAIAVLDNAFEPKFQSVEDIFRTRVRAPRNSLELKWKPEKLKVPIFRQAEASPTGIITSDIKALRYHTYLYYLQRLGLAAGFMQILGAYVVRRGAGEAVDSVATQAQLQQVMGHRDAGIYQAYINQRVQCDVQAAFLGRPSSTALFKAATHMSRYVDPRAPTELSSSDLDALKTSPEVVRLRQLRDHLSKEVRQESGTLRNAEADGTKMYRMYKRAEDALRCIKSKLRKSAQRDARQLFFDRIDTEEINKQLDASLLDLEDCAWEPKQVEYALEERRLAAELLCEKITDQTKLAQLEHRMRTITTLVVLCRRREAPRKTRRDDSWGILNAQAPPPFPTTCERTQCLFCFGNQHQPPEVRLYRYSTVYKARDHVEGHLKSFRPDEPIPCPHPECHSEGILLTNQEHFMNHAAVKHAYDIFRKPR</sequence>
<feature type="coiled-coil region" evidence="1">
    <location>
        <begin position="298"/>
        <end position="346"/>
    </location>
</feature>
<comment type="caution">
    <text evidence="3">The sequence shown here is derived from an EMBL/GenBank/DDBJ whole genome shotgun (WGS) entry which is preliminary data.</text>
</comment>
<organism evidence="3 4">
    <name type="scientific">Macrophomina phaseolina</name>
    <dbReference type="NCBI Taxonomy" id="35725"/>
    <lineage>
        <taxon>Eukaryota</taxon>
        <taxon>Fungi</taxon>
        <taxon>Dikarya</taxon>
        <taxon>Ascomycota</taxon>
        <taxon>Pezizomycotina</taxon>
        <taxon>Dothideomycetes</taxon>
        <taxon>Dothideomycetes incertae sedis</taxon>
        <taxon>Botryosphaeriales</taxon>
        <taxon>Botryosphaeriaceae</taxon>
        <taxon>Macrophomina</taxon>
    </lineage>
</organism>
<protein>
    <recommendedName>
        <fullName evidence="5">FluG domain-containing protein</fullName>
    </recommendedName>
</protein>
<name>A0ABQ8FQE3_9PEZI</name>
<dbReference type="Proteomes" id="UP000774617">
    <property type="component" value="Unassembled WGS sequence"/>
</dbReference>
<keyword evidence="4" id="KW-1185">Reference proteome</keyword>
<feature type="non-terminal residue" evidence="3">
    <location>
        <position position="1"/>
    </location>
</feature>
<keyword evidence="2" id="KW-0732">Signal</keyword>
<dbReference type="Pfam" id="PF11917">
    <property type="entry name" value="DUF3435"/>
    <property type="match status" value="1"/>
</dbReference>
<dbReference type="EMBL" id="JAGTJR010000093">
    <property type="protein sequence ID" value="KAH7012317.1"/>
    <property type="molecule type" value="Genomic_DNA"/>
</dbReference>
<keyword evidence="1" id="KW-0175">Coiled coil</keyword>
<evidence type="ECO:0000313" key="3">
    <source>
        <dbReference type="EMBL" id="KAH7012317.1"/>
    </source>
</evidence>
<dbReference type="InterPro" id="IPR021842">
    <property type="entry name" value="DUF3435"/>
</dbReference>
<accession>A0ABQ8FQE3</accession>
<dbReference type="PANTHER" id="PTHR37535:SF2">
    <property type="entry name" value="FINGER DOMAIN PROTEIN, PUTATIVE (AFU_ORTHOLOGUE AFUA_6G09300)-RELATED"/>
    <property type="match status" value="1"/>
</dbReference>